<keyword evidence="8 10" id="KW-1133">Transmembrane helix</keyword>
<dbReference type="Proteomes" id="UP000199169">
    <property type="component" value="Unassembled WGS sequence"/>
</dbReference>
<keyword evidence="4" id="KW-1003">Cell membrane</keyword>
<accession>A0A1A8XNW5</accession>
<name>A0A1A8XNW5_9PROT</name>
<evidence type="ECO:0000256" key="8">
    <source>
        <dbReference type="ARBA" id="ARBA00022989"/>
    </source>
</evidence>
<evidence type="ECO:0000313" key="12">
    <source>
        <dbReference type="EMBL" id="SBT06117.1"/>
    </source>
</evidence>
<reference evidence="12 13" key="1">
    <citation type="submission" date="2016-06" db="EMBL/GenBank/DDBJ databases">
        <authorList>
            <person name="Kjaerup R.B."/>
            <person name="Dalgaard T.S."/>
            <person name="Juul-Madsen H.R."/>
        </authorList>
    </citation>
    <scope>NUCLEOTIDE SEQUENCE [LARGE SCALE GENOMIC DNA]</scope>
    <source>
        <strain evidence="12">3</strain>
    </source>
</reference>
<keyword evidence="9 10" id="KW-0472">Membrane</keyword>
<dbReference type="EMBL" id="FLQX01000105">
    <property type="protein sequence ID" value="SBT06117.1"/>
    <property type="molecule type" value="Genomic_DNA"/>
</dbReference>
<dbReference type="InterPro" id="IPR013545">
    <property type="entry name" value="T2SS_protein-GspG_C"/>
</dbReference>
<dbReference type="PRINTS" id="PR00813">
    <property type="entry name" value="BCTERIALGSPG"/>
</dbReference>
<feature type="transmembrane region" description="Helical" evidence="10">
    <location>
        <begin position="31"/>
        <end position="53"/>
    </location>
</feature>
<dbReference type="NCBIfam" id="TIGR01710">
    <property type="entry name" value="typeII_sec_gspG"/>
    <property type="match status" value="1"/>
</dbReference>
<dbReference type="STRING" id="1860102.ACCAA_30055"/>
<keyword evidence="7 10" id="KW-0812">Transmembrane</keyword>
<evidence type="ECO:0000256" key="9">
    <source>
        <dbReference type="ARBA" id="ARBA00023136"/>
    </source>
</evidence>
<evidence type="ECO:0000256" key="2">
    <source>
        <dbReference type="ARBA" id="ARBA00009984"/>
    </source>
</evidence>
<dbReference type="RefSeq" id="WP_281193182.1">
    <property type="nucleotide sequence ID" value="NZ_FLQX01000105.1"/>
</dbReference>
<evidence type="ECO:0000256" key="4">
    <source>
        <dbReference type="ARBA" id="ARBA00022475"/>
    </source>
</evidence>
<evidence type="ECO:0000256" key="6">
    <source>
        <dbReference type="ARBA" id="ARBA00022519"/>
    </source>
</evidence>
<evidence type="ECO:0000256" key="1">
    <source>
        <dbReference type="ARBA" id="ARBA00004377"/>
    </source>
</evidence>
<dbReference type="NCBIfam" id="TIGR02532">
    <property type="entry name" value="IV_pilin_GFxxxE"/>
    <property type="match status" value="1"/>
</dbReference>
<comment type="similarity">
    <text evidence="2">Belongs to the GSP G family.</text>
</comment>
<evidence type="ECO:0000259" key="11">
    <source>
        <dbReference type="Pfam" id="PF08334"/>
    </source>
</evidence>
<keyword evidence="13" id="KW-1185">Reference proteome</keyword>
<keyword evidence="5" id="KW-0488">Methylation</keyword>
<evidence type="ECO:0000256" key="3">
    <source>
        <dbReference type="ARBA" id="ARBA00020042"/>
    </source>
</evidence>
<organism evidence="12 13">
    <name type="scientific">Candidatus Accumulibacter aalborgensis</name>
    <dbReference type="NCBI Taxonomy" id="1860102"/>
    <lineage>
        <taxon>Bacteria</taxon>
        <taxon>Pseudomonadati</taxon>
        <taxon>Pseudomonadota</taxon>
        <taxon>Betaproteobacteria</taxon>
        <taxon>Candidatus Accumulibacter</taxon>
    </lineage>
</organism>
<dbReference type="SUPFAM" id="SSF54523">
    <property type="entry name" value="Pili subunits"/>
    <property type="match status" value="1"/>
</dbReference>
<dbReference type="Gene3D" id="3.30.700.10">
    <property type="entry name" value="Glycoprotein, Type 4 Pilin"/>
    <property type="match status" value="1"/>
</dbReference>
<dbReference type="AlphaFoldDB" id="A0A1A8XNW5"/>
<comment type="subcellular location">
    <subcellularLocation>
        <location evidence="1">Cell inner membrane</location>
        <topology evidence="1">Single-pass membrane protein</topology>
    </subcellularLocation>
</comment>
<dbReference type="InterPro" id="IPR012902">
    <property type="entry name" value="N_methyl_site"/>
</dbReference>
<keyword evidence="6" id="KW-0997">Cell inner membrane</keyword>
<dbReference type="GO" id="GO:0015628">
    <property type="term" value="P:protein secretion by the type II secretion system"/>
    <property type="evidence" value="ECO:0007669"/>
    <property type="project" value="InterPro"/>
</dbReference>
<dbReference type="InterPro" id="IPR045584">
    <property type="entry name" value="Pilin-like"/>
</dbReference>
<dbReference type="Pfam" id="PF08334">
    <property type="entry name" value="T2SSG"/>
    <property type="match status" value="1"/>
</dbReference>
<dbReference type="GO" id="GO:0015627">
    <property type="term" value="C:type II protein secretion system complex"/>
    <property type="evidence" value="ECO:0007669"/>
    <property type="project" value="InterPro"/>
</dbReference>
<dbReference type="GO" id="GO:0005886">
    <property type="term" value="C:plasma membrane"/>
    <property type="evidence" value="ECO:0007669"/>
    <property type="project" value="UniProtKB-SubCell"/>
</dbReference>
<evidence type="ECO:0000256" key="5">
    <source>
        <dbReference type="ARBA" id="ARBA00022481"/>
    </source>
</evidence>
<dbReference type="InterPro" id="IPR000983">
    <property type="entry name" value="Bac_GSPG_pilin"/>
</dbReference>
<feature type="domain" description="Type II secretion system protein GspG C-terminal" evidence="11">
    <location>
        <begin position="57"/>
        <end position="161"/>
    </location>
</feature>
<evidence type="ECO:0000256" key="10">
    <source>
        <dbReference type="SAM" id="Phobius"/>
    </source>
</evidence>
<evidence type="ECO:0000313" key="13">
    <source>
        <dbReference type="Proteomes" id="UP000199169"/>
    </source>
</evidence>
<protein>
    <recommendedName>
        <fullName evidence="3">Type II secretion system core protein G</fullName>
    </recommendedName>
</protein>
<dbReference type="InterPro" id="IPR010054">
    <property type="entry name" value="Type2_sec_GspG"/>
</dbReference>
<evidence type="ECO:0000256" key="7">
    <source>
        <dbReference type="ARBA" id="ARBA00022692"/>
    </source>
</evidence>
<sequence>MIKYLFSVRLSDFACAAAAGRRGRRDHRRPAGGFTLLELLVVVTIIGLLAAYVGPKYFSQLGKSEQGIAKAQIEAFSRALDSYRLDVGQYPTTEEGLNALLTRPNNVAKWNGPYLQKAVPPDPWGRAYLYRAPGAAGDFDIVSYGKDGQPGGTGDAADVTNQ</sequence>
<gene>
    <name evidence="12" type="primary">xcpT</name>
    <name evidence="12" type="ORF">ACCAA_30055</name>
</gene>
<proteinExistence type="inferred from homology"/>
<dbReference type="Pfam" id="PF07963">
    <property type="entry name" value="N_methyl"/>
    <property type="match status" value="1"/>
</dbReference>